<dbReference type="SUPFAM" id="SSF52833">
    <property type="entry name" value="Thioredoxin-like"/>
    <property type="match status" value="1"/>
</dbReference>
<dbReference type="HOGENOM" id="CLU_093041_0_0_2"/>
<comment type="similarity">
    <text evidence="1">Belongs to the SCO1/2 family.</text>
</comment>
<dbReference type="OrthoDB" id="27579at2157"/>
<dbReference type="RefSeq" id="WP_011322527.1">
    <property type="nucleotide sequence ID" value="NC_007426.1"/>
</dbReference>
<dbReference type="eggNOG" id="arCOG00313">
    <property type="taxonomic scope" value="Archaea"/>
</dbReference>
<dbReference type="KEGG" id="nph:NP_1604A"/>
<keyword evidence="2" id="KW-0479">Metal-binding</keyword>
<keyword evidence="5" id="KW-1185">Reference proteome</keyword>
<dbReference type="Pfam" id="PF02630">
    <property type="entry name" value="SCO1-SenC"/>
    <property type="match status" value="1"/>
</dbReference>
<dbReference type="GO" id="GO:0046872">
    <property type="term" value="F:metal ion binding"/>
    <property type="evidence" value="ECO:0007669"/>
    <property type="project" value="UniProtKB-KW"/>
</dbReference>
<keyword evidence="3" id="KW-1015">Disulfide bond</keyword>
<evidence type="ECO:0000313" key="4">
    <source>
        <dbReference type="EMBL" id="CAI48893.1"/>
    </source>
</evidence>
<accession>A0A1U7EV55</accession>
<sequence length="227" mass="24865">MSLPHNGYDRRTVLKAVGAAAVGTATAGCLSSADEAGTVLPPPENYDRRQDLDLPFPDYGEEIPEITVPAPLQDRDVTTTEFIGERHTMYTFVYTTCTTVCGALAATLQRVQIDSIESGYADEMAFLPMTFDPEVDTADVIREYEEGLGVAEDAGNWYFLRPEDSTEAEQVVDERFGVAFEGDGGHYQHTSLVLLVNKDGIVERAYNGDPPRSDIAISDATTVVEEW</sequence>
<keyword evidence="2" id="KW-0186">Copper</keyword>
<dbReference type="PROSITE" id="PS51318">
    <property type="entry name" value="TAT"/>
    <property type="match status" value="1"/>
</dbReference>
<evidence type="ECO:0000256" key="1">
    <source>
        <dbReference type="ARBA" id="ARBA00010996"/>
    </source>
</evidence>
<dbReference type="InterPro" id="IPR006311">
    <property type="entry name" value="TAT_signal"/>
</dbReference>
<evidence type="ECO:0000313" key="5">
    <source>
        <dbReference type="Proteomes" id="UP000002698"/>
    </source>
</evidence>
<dbReference type="STRING" id="348780.NP_1604A"/>
<feature type="binding site" evidence="2">
    <location>
        <position position="101"/>
    </location>
    <ligand>
        <name>Cu cation</name>
        <dbReference type="ChEBI" id="CHEBI:23378"/>
    </ligand>
</feature>
<name>A0A1U7EV55_NATPD</name>
<dbReference type="GeneID" id="3701198"/>
<feature type="disulfide bond" description="Redox-active" evidence="3">
    <location>
        <begin position="97"/>
        <end position="101"/>
    </location>
</feature>
<dbReference type="InterPro" id="IPR036249">
    <property type="entry name" value="Thioredoxin-like_sf"/>
</dbReference>
<dbReference type="CDD" id="cd02968">
    <property type="entry name" value="SCO"/>
    <property type="match status" value="1"/>
</dbReference>
<dbReference type="InterPro" id="IPR003782">
    <property type="entry name" value="SCO1/SenC"/>
</dbReference>
<dbReference type="EnsemblBacteria" id="CAI48893">
    <property type="protein sequence ID" value="CAI48893"/>
    <property type="gene ID" value="NP_1604A"/>
</dbReference>
<protein>
    <submittedName>
        <fullName evidence="4">SCO1/SenC/PrrC family protein</fullName>
    </submittedName>
</protein>
<feature type="binding site" evidence="2">
    <location>
        <position position="97"/>
    </location>
    <ligand>
        <name>Cu cation</name>
        <dbReference type="ChEBI" id="CHEBI:23378"/>
    </ligand>
</feature>
<evidence type="ECO:0000256" key="3">
    <source>
        <dbReference type="PIRSR" id="PIRSR603782-2"/>
    </source>
</evidence>
<reference evidence="4 5" key="1">
    <citation type="journal article" date="2005" name="Genome Res.">
        <title>Living with two extremes: conclusions from the genome sequence of Natronomonas pharaonis.</title>
        <authorList>
            <person name="Falb M."/>
            <person name="Pfeiffer F."/>
            <person name="Palm P."/>
            <person name="Rodewald K."/>
            <person name="Hickmann V."/>
            <person name="Tittor J."/>
            <person name="Oesterhelt D."/>
        </authorList>
    </citation>
    <scope>NUCLEOTIDE SEQUENCE [LARGE SCALE GENOMIC DNA]</scope>
    <source>
        <strain evidence="5">ATCC 35678 / DSM 2160 / CIP 103997 / JCM 8858 / NBRC 14720 / NCIMB 2260 / Gabara</strain>
    </source>
</reference>
<dbReference type="Gene3D" id="3.40.30.10">
    <property type="entry name" value="Glutaredoxin"/>
    <property type="match status" value="1"/>
</dbReference>
<gene>
    <name evidence="4" type="ordered locus">NP_1604A</name>
</gene>
<organism evidence="4 5">
    <name type="scientific">Natronomonas pharaonis (strain ATCC 35678 / DSM 2160 / CIP 103997 / JCM 8858 / NBRC 14720 / NCIMB 2260 / Gabara)</name>
    <name type="common">Halobacterium pharaonis</name>
    <dbReference type="NCBI Taxonomy" id="348780"/>
    <lineage>
        <taxon>Archaea</taxon>
        <taxon>Methanobacteriati</taxon>
        <taxon>Methanobacteriota</taxon>
        <taxon>Stenosarchaea group</taxon>
        <taxon>Halobacteria</taxon>
        <taxon>Halobacteriales</taxon>
        <taxon>Natronomonadaceae</taxon>
        <taxon>Natronomonas</taxon>
    </lineage>
</organism>
<dbReference type="Proteomes" id="UP000002698">
    <property type="component" value="Chromosome"/>
</dbReference>
<dbReference type="AlphaFoldDB" id="A0A1U7EV55"/>
<evidence type="ECO:0000256" key="2">
    <source>
        <dbReference type="PIRSR" id="PIRSR603782-1"/>
    </source>
</evidence>
<proteinExistence type="inferred from homology"/>
<dbReference type="EMBL" id="CR936257">
    <property type="protein sequence ID" value="CAI48893.1"/>
    <property type="molecule type" value="Genomic_DNA"/>
</dbReference>